<dbReference type="Gene3D" id="3.60.10.10">
    <property type="entry name" value="Endonuclease/exonuclease/phosphatase"/>
    <property type="match status" value="1"/>
</dbReference>
<dbReference type="GO" id="GO:0003677">
    <property type="term" value="F:DNA binding"/>
    <property type="evidence" value="ECO:0007669"/>
    <property type="project" value="InterPro"/>
</dbReference>
<dbReference type="AlphaFoldDB" id="A0A803Q3C2"/>
<protein>
    <recommendedName>
        <fullName evidence="7">DUF4283 domain-containing protein</fullName>
    </recommendedName>
</protein>
<feature type="region of interest" description="Disordered" evidence="1">
    <location>
        <begin position="376"/>
        <end position="406"/>
    </location>
</feature>
<dbReference type="EMBL" id="UZAU01000673">
    <property type="status" value="NOT_ANNOTATED_CDS"/>
    <property type="molecule type" value="Genomic_DNA"/>
</dbReference>
<dbReference type="Pfam" id="PF14111">
    <property type="entry name" value="DUF4283"/>
    <property type="match status" value="1"/>
</dbReference>
<keyword evidence="6" id="KW-1185">Reference proteome</keyword>
<dbReference type="GO" id="GO:0003824">
    <property type="term" value="F:catalytic activity"/>
    <property type="evidence" value="ECO:0007669"/>
    <property type="project" value="InterPro"/>
</dbReference>
<dbReference type="InterPro" id="IPR005135">
    <property type="entry name" value="Endo/exonuclease/phosphatase"/>
</dbReference>
<evidence type="ECO:0000259" key="2">
    <source>
        <dbReference type="Pfam" id="PF03372"/>
    </source>
</evidence>
<evidence type="ECO:0008006" key="7">
    <source>
        <dbReference type="Google" id="ProtNLM"/>
    </source>
</evidence>
<accession>A0A803Q3C2</accession>
<proteinExistence type="predicted"/>
<feature type="domain" description="DUF4283" evidence="3">
    <location>
        <begin position="52"/>
        <end position="118"/>
    </location>
</feature>
<evidence type="ECO:0000313" key="5">
    <source>
        <dbReference type="EnsemblPlants" id="cds.evm.model.07.1614"/>
    </source>
</evidence>
<dbReference type="Pfam" id="PF03372">
    <property type="entry name" value="Exo_endo_phos"/>
    <property type="match status" value="1"/>
</dbReference>
<dbReference type="InterPro" id="IPR040256">
    <property type="entry name" value="At4g02000-like"/>
</dbReference>
<evidence type="ECO:0000256" key="1">
    <source>
        <dbReference type="SAM" id="MobiDB-lite"/>
    </source>
</evidence>
<reference evidence="5" key="1">
    <citation type="submission" date="2018-11" db="EMBL/GenBank/DDBJ databases">
        <authorList>
            <person name="Grassa J C."/>
        </authorList>
    </citation>
    <scope>NUCLEOTIDE SEQUENCE [LARGE SCALE GENOMIC DNA]</scope>
</reference>
<dbReference type="InterPro" id="IPR025836">
    <property type="entry name" value="Zn_knuckle_CX2CX4HX4C"/>
</dbReference>
<evidence type="ECO:0000259" key="4">
    <source>
        <dbReference type="Pfam" id="PF14392"/>
    </source>
</evidence>
<dbReference type="EnsemblPlants" id="evm.model.07.1614">
    <property type="protein sequence ID" value="cds.evm.model.07.1614"/>
    <property type="gene ID" value="evm.TU.07.1614"/>
</dbReference>
<evidence type="ECO:0000313" key="6">
    <source>
        <dbReference type="Proteomes" id="UP000596661"/>
    </source>
</evidence>
<dbReference type="SUPFAM" id="SSF56219">
    <property type="entry name" value="DNase I-like"/>
    <property type="match status" value="1"/>
</dbReference>
<name>A0A803Q3C2_CANSA</name>
<feature type="domain" description="Zinc knuckle CX2CX4HX4C" evidence="4">
    <location>
        <begin position="182"/>
        <end position="226"/>
    </location>
</feature>
<feature type="domain" description="Endonuclease/exonuclease/phosphatase" evidence="2">
    <location>
        <begin position="454"/>
        <end position="680"/>
    </location>
</feature>
<dbReference type="PANTHER" id="PTHR31286:SF180">
    <property type="entry name" value="OS10G0362600 PROTEIN"/>
    <property type="match status" value="1"/>
</dbReference>
<dbReference type="InterPro" id="IPR025558">
    <property type="entry name" value="DUF4283"/>
</dbReference>
<dbReference type="InterPro" id="IPR036691">
    <property type="entry name" value="Endo/exonu/phosph_ase_sf"/>
</dbReference>
<dbReference type="Gramene" id="evm.model.07.1614">
    <property type="protein sequence ID" value="cds.evm.model.07.1614"/>
    <property type="gene ID" value="evm.TU.07.1614"/>
</dbReference>
<evidence type="ECO:0000259" key="3">
    <source>
        <dbReference type="Pfam" id="PF14111"/>
    </source>
</evidence>
<dbReference type="Pfam" id="PF14392">
    <property type="entry name" value="zf-CCHC_4"/>
    <property type="match status" value="1"/>
</dbReference>
<dbReference type="Proteomes" id="UP000596661">
    <property type="component" value="Chromosome 7"/>
</dbReference>
<dbReference type="SMART" id="SM00384">
    <property type="entry name" value="AT_hook"/>
    <property type="match status" value="2"/>
</dbReference>
<dbReference type="InterPro" id="IPR017956">
    <property type="entry name" value="AT_hook_DNA-bd_motif"/>
</dbReference>
<sequence length="921" mass="105705">MADSTLTDLFDESVQVSVDDITCDLHPGEVDPPNEPCNIILGKLFCHTRLGKKAIQGSLKNAWASISGWSWKEREDGLLQFTFRTSFDAENVLLRRPWLVCGYLLVLMPWSSWLTPEEVKFDHSPIWVWLKSIPPYYWNKTNLQEMAGKVSAVYELPCNIEKNFERGSFGMGTLRFRATVELSKPLFSGFFLRRTGIKDLWLQYQYEKLPRICYKCGLMTHEQKFCFKTPVVIKDAKGEFFSMYGNWMAEDAMERSPFHLPLPNWFSTWIVNQKAAKDEKTVRLPGIGEVTPFENTADLVVEKILPDLPPLEIIRTMQQRKDVPSCSSTKPRHEKARIRHAIQNSLSEFQVNEISGEDTENEPNMEKSNFLVVGLQGDSQRRRGRPRKKITPVPKSLESTRKRGRPAKDLNLAMKPRSFKKESDNKRKNKVRFLLWGYGDLPTKVSKYPMKVLAWNCRGLGNPAAIRQLTALIRQSNPDVIVLSKTRLVMEKFVRLCLKLHFIEGSYVPPNGLAGGFGVYWRCGMKGSVLSEDKNLINVVIESDPPGTPWNLMGVYGLPTLAGKEAFWNRIGDVIMNNVNPSMIIGDLNGTLADHENLHYSNWRNPARYSFDLRRMVARTGIVDLGSQGGKFTWFQKSKVTGGGCGLKRARLDRALASIEWRMLYPSAITHVLSAATSDHRPILLDTNGGANCSKSQFKYELLWGRDPKCHWVVKNAWKEKLHQHPMINFYRKLKKTKEHLARWNKVHFKQIRHQVNEARSLLQQLKGLDNVNGEDLTKARDSLNEALAKEEIFWRQKSRVKWLQQGDSCTKFFMATTVIRQRRNYIQQVRLEDGGWERNLNNIANLFVERFSNTYIDKKSVDLPSLNCLEDCGLSTQVNELLKASQPTWKLRGASDLWDKKEPLDPTECPRGSIYSIGQR</sequence>
<dbReference type="PANTHER" id="PTHR31286">
    <property type="entry name" value="GLYCINE-RICH CELL WALL STRUCTURAL PROTEIN 1.8-LIKE"/>
    <property type="match status" value="1"/>
</dbReference>
<organism evidence="5 6">
    <name type="scientific">Cannabis sativa</name>
    <name type="common">Hemp</name>
    <name type="synonym">Marijuana</name>
    <dbReference type="NCBI Taxonomy" id="3483"/>
    <lineage>
        <taxon>Eukaryota</taxon>
        <taxon>Viridiplantae</taxon>
        <taxon>Streptophyta</taxon>
        <taxon>Embryophyta</taxon>
        <taxon>Tracheophyta</taxon>
        <taxon>Spermatophyta</taxon>
        <taxon>Magnoliopsida</taxon>
        <taxon>eudicotyledons</taxon>
        <taxon>Gunneridae</taxon>
        <taxon>Pentapetalae</taxon>
        <taxon>rosids</taxon>
        <taxon>fabids</taxon>
        <taxon>Rosales</taxon>
        <taxon>Cannabaceae</taxon>
        <taxon>Cannabis</taxon>
    </lineage>
</organism>
<reference evidence="5" key="2">
    <citation type="submission" date="2021-03" db="UniProtKB">
        <authorList>
            <consortium name="EnsemblPlants"/>
        </authorList>
    </citation>
    <scope>IDENTIFICATION</scope>
</reference>